<sequence>MPNYKVITNIDPHCSVSEQYRKLRTSIDYSGFDQELKVLNLTSTFPNEGKTVTCINLATVYSQTKEKVLLLDLDLRKPKIHRAFGLSNKGGVSDYITNEHSIDENIHHIDEYLDVLVSGSKVPFPVEVLVSKKIKEMMIELRGKYDKIIIDCPPLTAVADSTIISNFSDGTIFVVASRKTNSDIANGVLKQLRESGANLIGGVLTKVQKSDSYYGMDYYYYGDE</sequence>
<keyword evidence="5" id="KW-0418">Kinase</keyword>
<keyword evidence="7" id="KW-0829">Tyrosine-protein kinase</keyword>
<comment type="similarity">
    <text evidence="1">Belongs to the CpsD/CapB family.</text>
</comment>
<dbReference type="PANTHER" id="PTHR32309:SF13">
    <property type="entry name" value="FERRIC ENTEROBACTIN TRANSPORT PROTEIN FEPE"/>
    <property type="match status" value="1"/>
</dbReference>
<evidence type="ECO:0000256" key="1">
    <source>
        <dbReference type="ARBA" id="ARBA00007316"/>
    </source>
</evidence>
<evidence type="ECO:0000313" key="11">
    <source>
        <dbReference type="Proteomes" id="UP000620133"/>
    </source>
</evidence>
<dbReference type="InterPro" id="IPR005702">
    <property type="entry name" value="Wzc-like_C"/>
</dbReference>
<dbReference type="AlphaFoldDB" id="A0A7U9TIW3"/>
<dbReference type="InterPro" id="IPR027417">
    <property type="entry name" value="P-loop_NTPase"/>
</dbReference>
<dbReference type="SUPFAM" id="SSF52540">
    <property type="entry name" value="P-loop containing nucleoside triphosphate hydrolases"/>
    <property type="match status" value="1"/>
</dbReference>
<reference evidence="10" key="1">
    <citation type="submission" date="2021-01" db="EMBL/GenBank/DDBJ databases">
        <title>Draft genome sequence of Acholeplasmataceae bacterium strain Mahy22.</title>
        <authorList>
            <person name="Watanabe M."/>
            <person name="Kojima H."/>
            <person name="Fukui M."/>
        </authorList>
    </citation>
    <scope>NUCLEOTIDE SEQUENCE</scope>
    <source>
        <strain evidence="10">Mahy22</strain>
    </source>
</reference>
<keyword evidence="3" id="KW-0808">Transferase</keyword>
<dbReference type="CDD" id="cd05387">
    <property type="entry name" value="BY-kinase"/>
    <property type="match status" value="1"/>
</dbReference>
<dbReference type="GO" id="GO:0005524">
    <property type="term" value="F:ATP binding"/>
    <property type="evidence" value="ECO:0007669"/>
    <property type="project" value="UniProtKB-KW"/>
</dbReference>
<evidence type="ECO:0000256" key="8">
    <source>
        <dbReference type="ARBA" id="ARBA00051245"/>
    </source>
</evidence>
<keyword evidence="6" id="KW-0067">ATP-binding</keyword>
<dbReference type="GO" id="GO:0004715">
    <property type="term" value="F:non-membrane spanning protein tyrosine kinase activity"/>
    <property type="evidence" value="ECO:0007669"/>
    <property type="project" value="UniProtKB-EC"/>
</dbReference>
<evidence type="ECO:0000256" key="5">
    <source>
        <dbReference type="ARBA" id="ARBA00022777"/>
    </source>
</evidence>
<dbReference type="Proteomes" id="UP000620133">
    <property type="component" value="Chromosome"/>
</dbReference>
<evidence type="ECO:0000256" key="2">
    <source>
        <dbReference type="ARBA" id="ARBA00011903"/>
    </source>
</evidence>
<accession>A0A7U9TIW3</accession>
<comment type="catalytic activity">
    <reaction evidence="8">
        <text>L-tyrosyl-[protein] + ATP = O-phospho-L-tyrosyl-[protein] + ADP + H(+)</text>
        <dbReference type="Rhea" id="RHEA:10596"/>
        <dbReference type="Rhea" id="RHEA-COMP:10136"/>
        <dbReference type="Rhea" id="RHEA-COMP:20101"/>
        <dbReference type="ChEBI" id="CHEBI:15378"/>
        <dbReference type="ChEBI" id="CHEBI:30616"/>
        <dbReference type="ChEBI" id="CHEBI:46858"/>
        <dbReference type="ChEBI" id="CHEBI:61978"/>
        <dbReference type="ChEBI" id="CHEBI:456216"/>
        <dbReference type="EC" id="2.7.10.2"/>
    </reaction>
</comment>
<dbReference type="PANTHER" id="PTHR32309">
    <property type="entry name" value="TYROSINE-PROTEIN KINASE"/>
    <property type="match status" value="1"/>
</dbReference>
<evidence type="ECO:0000313" key="10">
    <source>
        <dbReference type="EMBL" id="BCR36291.1"/>
    </source>
</evidence>
<dbReference type="EC" id="2.7.10.2" evidence="2"/>
<dbReference type="NCBIfam" id="TIGR01007">
    <property type="entry name" value="eps_fam"/>
    <property type="match status" value="1"/>
</dbReference>
<evidence type="ECO:0000256" key="6">
    <source>
        <dbReference type="ARBA" id="ARBA00022840"/>
    </source>
</evidence>
<evidence type="ECO:0000256" key="7">
    <source>
        <dbReference type="ARBA" id="ARBA00023137"/>
    </source>
</evidence>
<evidence type="ECO:0000256" key="4">
    <source>
        <dbReference type="ARBA" id="ARBA00022741"/>
    </source>
</evidence>
<dbReference type="GO" id="GO:0005886">
    <property type="term" value="C:plasma membrane"/>
    <property type="evidence" value="ECO:0007669"/>
    <property type="project" value="TreeGrafter"/>
</dbReference>
<name>A0A7U9TIW3_9MOLU</name>
<dbReference type="RefSeq" id="WP_176238890.1">
    <property type="nucleotide sequence ID" value="NZ_AP024412.1"/>
</dbReference>
<dbReference type="Gene3D" id="3.40.50.300">
    <property type="entry name" value="P-loop containing nucleotide triphosphate hydrolases"/>
    <property type="match status" value="1"/>
</dbReference>
<keyword evidence="11" id="KW-1185">Reference proteome</keyword>
<keyword evidence="4" id="KW-0547">Nucleotide-binding</keyword>
<gene>
    <name evidence="10" type="ORF">MPAN_011840</name>
</gene>
<protein>
    <recommendedName>
        <fullName evidence="2">non-specific protein-tyrosine kinase</fullName>
        <ecNumber evidence="2">2.7.10.2</ecNumber>
    </recommendedName>
</protein>
<evidence type="ECO:0000259" key="9">
    <source>
        <dbReference type="Pfam" id="PF13614"/>
    </source>
</evidence>
<dbReference type="Pfam" id="PF13614">
    <property type="entry name" value="AAA_31"/>
    <property type="match status" value="1"/>
</dbReference>
<dbReference type="InterPro" id="IPR025669">
    <property type="entry name" value="AAA_dom"/>
</dbReference>
<organism evidence="10 11">
    <name type="scientific">Mariniplasma anaerobium</name>
    <dbReference type="NCBI Taxonomy" id="2735436"/>
    <lineage>
        <taxon>Bacteria</taxon>
        <taxon>Bacillati</taxon>
        <taxon>Mycoplasmatota</taxon>
        <taxon>Mollicutes</taxon>
        <taxon>Acholeplasmatales</taxon>
        <taxon>Acholeplasmataceae</taxon>
        <taxon>Mariniplasma</taxon>
    </lineage>
</organism>
<dbReference type="KEGG" id="manr:MPAN_011840"/>
<feature type="domain" description="AAA" evidence="9">
    <location>
        <begin position="49"/>
        <end position="165"/>
    </location>
</feature>
<proteinExistence type="inferred from homology"/>
<dbReference type="EMBL" id="AP024412">
    <property type="protein sequence ID" value="BCR36291.1"/>
    <property type="molecule type" value="Genomic_DNA"/>
</dbReference>
<evidence type="ECO:0000256" key="3">
    <source>
        <dbReference type="ARBA" id="ARBA00022679"/>
    </source>
</evidence>
<dbReference type="InterPro" id="IPR050445">
    <property type="entry name" value="Bact_polysacc_biosynth/exp"/>
</dbReference>